<feature type="non-terminal residue" evidence="1">
    <location>
        <position position="1"/>
    </location>
</feature>
<organism evidence="1 2">
    <name type="scientific">Ixodes persulcatus</name>
    <name type="common">Taiga tick</name>
    <dbReference type="NCBI Taxonomy" id="34615"/>
    <lineage>
        <taxon>Eukaryota</taxon>
        <taxon>Metazoa</taxon>
        <taxon>Ecdysozoa</taxon>
        <taxon>Arthropoda</taxon>
        <taxon>Chelicerata</taxon>
        <taxon>Arachnida</taxon>
        <taxon>Acari</taxon>
        <taxon>Parasitiformes</taxon>
        <taxon>Ixodida</taxon>
        <taxon>Ixodoidea</taxon>
        <taxon>Ixodidae</taxon>
        <taxon>Ixodinae</taxon>
        <taxon>Ixodes</taxon>
    </lineage>
</organism>
<dbReference type="EMBL" id="JABSTQ010006687">
    <property type="protein sequence ID" value="KAG0436837.1"/>
    <property type="molecule type" value="Genomic_DNA"/>
</dbReference>
<dbReference type="Proteomes" id="UP000805193">
    <property type="component" value="Unassembled WGS sequence"/>
</dbReference>
<accession>A0AC60QR90</accession>
<name>A0AC60QR90_IXOPE</name>
<keyword evidence="2" id="KW-1185">Reference proteome</keyword>
<proteinExistence type="predicted"/>
<gene>
    <name evidence="1" type="ORF">HPB47_017734</name>
</gene>
<comment type="caution">
    <text evidence="1">The sequence shown here is derived from an EMBL/GenBank/DDBJ whole genome shotgun (WGS) entry which is preliminary data.</text>
</comment>
<sequence length="130" mass="14711">GAQPSLEYLHELLSYIRSTRPEIGYICIGLVLPCSANRCRCFSNHQFVWWFNNQVTRSNIEVSKLCRSDSGSFFIHHAFTEMPVRRVLAADGLHPSFVGVAVLALHYQQIIMKNSNQEPAGWSDTPPTMT</sequence>
<feature type="non-terminal residue" evidence="1">
    <location>
        <position position="130"/>
    </location>
</feature>
<protein>
    <submittedName>
        <fullName evidence="1">Uncharacterized protein</fullName>
    </submittedName>
</protein>
<evidence type="ECO:0000313" key="1">
    <source>
        <dbReference type="EMBL" id="KAG0436837.1"/>
    </source>
</evidence>
<reference evidence="1 2" key="1">
    <citation type="journal article" date="2020" name="Cell">
        <title>Large-Scale Comparative Analyses of Tick Genomes Elucidate Their Genetic Diversity and Vector Capacities.</title>
        <authorList>
            <consortium name="Tick Genome and Microbiome Consortium (TIGMIC)"/>
            <person name="Jia N."/>
            <person name="Wang J."/>
            <person name="Shi W."/>
            <person name="Du L."/>
            <person name="Sun Y."/>
            <person name="Zhan W."/>
            <person name="Jiang J.F."/>
            <person name="Wang Q."/>
            <person name="Zhang B."/>
            <person name="Ji P."/>
            <person name="Bell-Sakyi L."/>
            <person name="Cui X.M."/>
            <person name="Yuan T.T."/>
            <person name="Jiang B.G."/>
            <person name="Yang W.F."/>
            <person name="Lam T.T."/>
            <person name="Chang Q.C."/>
            <person name="Ding S.J."/>
            <person name="Wang X.J."/>
            <person name="Zhu J.G."/>
            <person name="Ruan X.D."/>
            <person name="Zhao L."/>
            <person name="Wei J.T."/>
            <person name="Ye R.Z."/>
            <person name="Que T.C."/>
            <person name="Du C.H."/>
            <person name="Zhou Y.H."/>
            <person name="Cheng J.X."/>
            <person name="Dai P.F."/>
            <person name="Guo W.B."/>
            <person name="Han X.H."/>
            <person name="Huang E.J."/>
            <person name="Li L.F."/>
            <person name="Wei W."/>
            <person name="Gao Y.C."/>
            <person name="Liu J.Z."/>
            <person name="Shao H.Z."/>
            <person name="Wang X."/>
            <person name="Wang C.C."/>
            <person name="Yang T.C."/>
            <person name="Huo Q.B."/>
            <person name="Li W."/>
            <person name="Chen H.Y."/>
            <person name="Chen S.E."/>
            <person name="Zhou L.G."/>
            <person name="Ni X.B."/>
            <person name="Tian J.H."/>
            <person name="Sheng Y."/>
            <person name="Liu T."/>
            <person name="Pan Y.S."/>
            <person name="Xia L.Y."/>
            <person name="Li J."/>
            <person name="Zhao F."/>
            <person name="Cao W.C."/>
        </authorList>
    </citation>
    <scope>NUCLEOTIDE SEQUENCE [LARGE SCALE GENOMIC DNA]</scope>
    <source>
        <strain evidence="1">Iper-2018</strain>
    </source>
</reference>
<evidence type="ECO:0000313" key="2">
    <source>
        <dbReference type="Proteomes" id="UP000805193"/>
    </source>
</evidence>